<dbReference type="SUPFAM" id="SSF50353">
    <property type="entry name" value="Cytokine"/>
    <property type="match status" value="1"/>
</dbReference>
<dbReference type="InterPro" id="IPR008996">
    <property type="entry name" value="IL1/FGF"/>
</dbReference>
<keyword evidence="4" id="KW-1185">Reference proteome</keyword>
<dbReference type="InterPro" id="IPR000975">
    <property type="entry name" value="IL-1_fam"/>
</dbReference>
<dbReference type="GeneID" id="107116145"/>
<accession>A0ABM1KIG7</accession>
<evidence type="ECO:0000256" key="2">
    <source>
        <dbReference type="ARBA" id="ARBA00010448"/>
    </source>
</evidence>
<dbReference type="Gene3D" id="2.80.10.50">
    <property type="match status" value="1"/>
</dbReference>
<dbReference type="CDD" id="cd23298">
    <property type="entry name" value="beta-trefoil_IL18"/>
    <property type="match status" value="1"/>
</dbReference>
<protein>
    <submittedName>
        <fullName evidence="5">Interleukin-18-like isoform X1</fullName>
    </submittedName>
</protein>
<dbReference type="Pfam" id="PF00340">
    <property type="entry name" value="IL1"/>
    <property type="match status" value="1"/>
</dbReference>
<sequence>MAAGEAACRAKENGVPVRMFPVCFEDDGTLSFQDDDDLEPDSWRQSRKHSKLQIFRNVENYVLIVKPESPENQMAAFEDIPTPDRNDESGIRFTIHGYDDTVPRARTVALTTSKGNKTYCLCAEKQANGELRVAFQERNLPHSIPGETSDIIFFQIPFSEGDNRFFKFESTLEPGYFLAFERHEGNHTRRLIIKRVLAKDEVDETIKLCPSSD</sequence>
<proteinExistence type="inferred from homology"/>
<evidence type="ECO:0000313" key="4">
    <source>
        <dbReference type="Proteomes" id="UP000694871"/>
    </source>
</evidence>
<keyword evidence="3" id="KW-0964">Secreted</keyword>
<comment type="subcellular location">
    <subcellularLocation>
        <location evidence="1">Secreted</location>
    </subcellularLocation>
</comment>
<evidence type="ECO:0000313" key="5">
    <source>
        <dbReference type="RefSeq" id="XP_015273504.1"/>
    </source>
</evidence>
<dbReference type="RefSeq" id="XP_015273504.1">
    <property type="nucleotide sequence ID" value="XM_015418018.1"/>
</dbReference>
<name>A0ABM1KIG7_GEKJA</name>
<reference evidence="5" key="1">
    <citation type="submission" date="2025-08" db="UniProtKB">
        <authorList>
            <consortium name="RefSeq"/>
        </authorList>
    </citation>
    <scope>IDENTIFICATION</scope>
</reference>
<gene>
    <name evidence="5" type="primary">LOC107116145</name>
</gene>
<evidence type="ECO:0000256" key="1">
    <source>
        <dbReference type="ARBA" id="ARBA00004613"/>
    </source>
</evidence>
<dbReference type="Proteomes" id="UP000694871">
    <property type="component" value="Unplaced"/>
</dbReference>
<comment type="similarity">
    <text evidence="2">Belongs to the IL-1 family.</text>
</comment>
<organism evidence="4 5">
    <name type="scientific">Gekko japonicus</name>
    <name type="common">Schlegel's Japanese gecko</name>
    <dbReference type="NCBI Taxonomy" id="146911"/>
    <lineage>
        <taxon>Eukaryota</taxon>
        <taxon>Metazoa</taxon>
        <taxon>Chordata</taxon>
        <taxon>Craniata</taxon>
        <taxon>Vertebrata</taxon>
        <taxon>Euteleostomi</taxon>
        <taxon>Lepidosauria</taxon>
        <taxon>Squamata</taxon>
        <taxon>Bifurcata</taxon>
        <taxon>Gekkota</taxon>
        <taxon>Gekkonidae</taxon>
        <taxon>Gekkoninae</taxon>
        <taxon>Gekko</taxon>
    </lineage>
</organism>
<evidence type="ECO:0000256" key="3">
    <source>
        <dbReference type="ARBA" id="ARBA00022525"/>
    </source>
</evidence>